<evidence type="ECO:0000256" key="6">
    <source>
        <dbReference type="ARBA" id="ARBA00023187"/>
    </source>
</evidence>
<dbReference type="Pfam" id="PF06372">
    <property type="entry name" value="Gemin6"/>
    <property type="match status" value="1"/>
</dbReference>
<dbReference type="GO" id="GO:0000387">
    <property type="term" value="P:spliceosomal snRNP assembly"/>
    <property type="evidence" value="ECO:0007669"/>
    <property type="project" value="TreeGrafter"/>
</dbReference>
<dbReference type="Pfam" id="PF20417">
    <property type="entry name" value="Gemin6_C"/>
    <property type="match status" value="1"/>
</dbReference>
<dbReference type="InParanoid" id="H3A3U0"/>
<evidence type="ECO:0000256" key="9">
    <source>
        <dbReference type="ARBA" id="ARBA00059373"/>
    </source>
</evidence>
<dbReference type="PROSITE" id="PS52001">
    <property type="entry name" value="AD"/>
    <property type="match status" value="1"/>
</dbReference>
<evidence type="ECO:0000256" key="10">
    <source>
        <dbReference type="ARBA" id="ARBA00065613"/>
    </source>
</evidence>
<feature type="domain" description="AD" evidence="12">
    <location>
        <begin position="96"/>
        <end position="194"/>
    </location>
</feature>
<dbReference type="FunFam" id="2.30.30.100:FF:000038">
    <property type="entry name" value="Gem-associated protein 6"/>
    <property type="match status" value="1"/>
</dbReference>
<reference evidence="13" key="2">
    <citation type="submission" date="2025-08" db="UniProtKB">
        <authorList>
            <consortium name="Ensembl"/>
        </authorList>
    </citation>
    <scope>IDENTIFICATION</scope>
</reference>
<reference evidence="14" key="1">
    <citation type="submission" date="2011-08" db="EMBL/GenBank/DDBJ databases">
        <title>The draft genome of Latimeria chalumnae.</title>
        <authorList>
            <person name="Di Palma F."/>
            <person name="Alfoldi J."/>
            <person name="Johnson J."/>
            <person name="Berlin A."/>
            <person name="Gnerre S."/>
            <person name="Jaffe D."/>
            <person name="MacCallum I."/>
            <person name="Young S."/>
            <person name="Walker B.J."/>
            <person name="Lander E."/>
            <person name="Lindblad-Toh K."/>
        </authorList>
    </citation>
    <scope>NUCLEOTIDE SEQUENCE [LARGE SCALE GENOMIC DNA]</scope>
    <source>
        <strain evidence="14">Wild caught</strain>
    </source>
</reference>
<evidence type="ECO:0000313" key="14">
    <source>
        <dbReference type="Proteomes" id="UP000008672"/>
    </source>
</evidence>
<organism evidence="13 14">
    <name type="scientific">Latimeria chalumnae</name>
    <name type="common">Coelacanth</name>
    <dbReference type="NCBI Taxonomy" id="7897"/>
    <lineage>
        <taxon>Eukaryota</taxon>
        <taxon>Metazoa</taxon>
        <taxon>Chordata</taxon>
        <taxon>Craniata</taxon>
        <taxon>Vertebrata</taxon>
        <taxon>Euteleostomi</taxon>
        <taxon>Coelacanthiformes</taxon>
        <taxon>Coelacanthidae</taxon>
        <taxon>Latimeria</taxon>
    </lineage>
</organism>
<dbReference type="InterPro" id="IPR046856">
    <property type="entry name" value="Gemin6_C"/>
</dbReference>
<keyword evidence="6" id="KW-0508">mRNA splicing</keyword>
<reference evidence="13" key="3">
    <citation type="submission" date="2025-09" db="UniProtKB">
        <authorList>
            <consortium name="Ensembl"/>
        </authorList>
    </citation>
    <scope>IDENTIFICATION</scope>
</reference>
<evidence type="ECO:0000256" key="5">
    <source>
        <dbReference type="ARBA" id="ARBA00022664"/>
    </source>
</evidence>
<comment type="subunit">
    <text evidence="10">Part of the core SMN complex that contains SMN1, GEMIN2/SIP1, DDX20/GEMIN3, GEMIN4, GEMIN5, GEMIN6, GEMIN7, GEMIN8 and STRAP/UNRIP. Part of the SMN-Sm complex that contains SMN1, GEMIN2/SIP1, DDX20/GEMIN3, GEMIN4, GEMIN5, GEMIN6, GEMIN7, GEMIN8, STRAP/UNRIP and the Sm proteins SNRPB, SNRPD1, SNRPD2, SNRPD3, SNRPE, SNRPF and SNRPG. Interacts with GEMIN7; the interaction is direct. Interacts with GEMIN8; the interaction is direct. Interacts with SNRPB, SNRPD2, SNRPD3 and SNRPE; the interaction is direct.</text>
</comment>
<evidence type="ECO:0000256" key="8">
    <source>
        <dbReference type="ARBA" id="ARBA00034695"/>
    </source>
</evidence>
<evidence type="ECO:0000313" key="13">
    <source>
        <dbReference type="Ensembl" id="ENSLACP00000004311.2"/>
    </source>
</evidence>
<keyword evidence="3" id="KW-0963">Cytoplasm</keyword>
<keyword evidence="7" id="KW-0539">Nucleus</keyword>
<keyword evidence="5" id="KW-0507">mRNA processing</keyword>
<dbReference type="GO" id="GO:0097504">
    <property type="term" value="C:Gemini of Cajal bodies"/>
    <property type="evidence" value="ECO:0007669"/>
    <property type="project" value="UniProtKB-SubCell"/>
</dbReference>
<dbReference type="Proteomes" id="UP000008672">
    <property type="component" value="Unassembled WGS sequence"/>
</dbReference>
<evidence type="ECO:0000256" key="4">
    <source>
        <dbReference type="ARBA" id="ARBA00022553"/>
    </source>
</evidence>
<dbReference type="PANTHER" id="PTHR14710">
    <property type="entry name" value="GEM-ASSOCIATED PROTEIN 6"/>
    <property type="match status" value="1"/>
</dbReference>
<dbReference type="GO" id="GO:0032797">
    <property type="term" value="C:SMN complex"/>
    <property type="evidence" value="ECO:0007669"/>
    <property type="project" value="TreeGrafter"/>
</dbReference>
<evidence type="ECO:0000256" key="7">
    <source>
        <dbReference type="ARBA" id="ARBA00023242"/>
    </source>
</evidence>
<dbReference type="OrthoDB" id="77463at2759"/>
<dbReference type="CTD" id="79833"/>
<sequence length="200" mass="22369">MYFLNVSLLARAAASRANNLFFVFDMMSSEWRKKQPLEWRDYLNKEVKVAADGKHEYQGWVFTIDPVSGTIVLVNFLEDGKASVSAIMGHAIQGVEVVNEGDTSMAGRLTSLFMPTDNKSYSRVEVQQKKSSLKVWLEKNRIPVTEQGEQQETLCVAGVLTIDPPYRPEDCRSSNEIILSRVQNLIQGHHGSDGESSGTQ</sequence>
<name>H3A3U0_LATCH</name>
<comment type="function">
    <text evidence="9">The SMN complex catalyzes the assembly of small nuclear ribonucleoproteins (snRNPs), the building blocks of the spliceosome, and thereby plays an important role in the splicing of cellular pre-mRNAs. Most spliceosomal snRNPs contain a common set of Sm proteins SNRPB, SNRPD1, SNRPD2, SNRPD3, SNRPE, SNRPF and SNRPG that assemble in a heptameric protein ring on the Sm site of the small nuclear RNA to form the core snRNP (Sm core). In the cytosol, the Sm proteins SNRPD1, SNRPD2, SNRPE, SNRPF and SNRPG are trapped in an inactive 6S pICln-Sm complex by the chaperone CLNS1A that controls the assembly of the core snRNP. To assemble core snRNPs, the SMN complex accepts the trapped 5Sm proteins from CLNS1A forming an intermediate. Binding of snRNA inside 5Sm triggers eviction of the SMN complex, thereby allowing binding of SNRPD3 and SNRPB to complete assembly of the core snRNP.</text>
</comment>
<comment type="subcellular location">
    <subcellularLocation>
        <location evidence="1">Cytoplasm</location>
    </subcellularLocation>
    <subcellularLocation>
        <location evidence="8">Nucleus</location>
        <location evidence="8">Gem</location>
    </subcellularLocation>
    <subcellularLocation>
        <location evidence="2">Nucleus</location>
        <location evidence="2">Nucleoplasm</location>
    </subcellularLocation>
</comment>
<accession>H3A3U0</accession>
<dbReference type="GeneID" id="102346756"/>
<dbReference type="InterPro" id="IPR047574">
    <property type="entry name" value="AD"/>
</dbReference>
<evidence type="ECO:0000256" key="11">
    <source>
        <dbReference type="ARBA" id="ARBA00067670"/>
    </source>
</evidence>
<keyword evidence="14" id="KW-1185">Reference proteome</keyword>
<dbReference type="HOGENOM" id="CLU_127294_0_0_1"/>
<dbReference type="FunCoup" id="H3A3U0">
    <property type="interactions" value="2163"/>
</dbReference>
<evidence type="ECO:0000256" key="2">
    <source>
        <dbReference type="ARBA" id="ARBA00004642"/>
    </source>
</evidence>
<dbReference type="OMA" id="LEWEDYV"/>
<dbReference type="KEGG" id="lcm:102346756"/>
<proteinExistence type="predicted"/>
<dbReference type="EMBL" id="AFYH01187332">
    <property type="status" value="NOT_ANNOTATED_CDS"/>
    <property type="molecule type" value="Genomic_DNA"/>
</dbReference>
<dbReference type="Ensembl" id="ENSLACT00000004349.2">
    <property type="protein sequence ID" value="ENSLACP00000004311.2"/>
    <property type="gene ID" value="ENSLACG00000003835.2"/>
</dbReference>
<dbReference type="InterPro" id="IPR046857">
    <property type="entry name" value="Gemin6_Sm-like_dom"/>
</dbReference>
<evidence type="ECO:0000259" key="12">
    <source>
        <dbReference type="PROSITE" id="PS52001"/>
    </source>
</evidence>
<dbReference type="InterPro" id="IPR009422">
    <property type="entry name" value="Gemin6"/>
</dbReference>
<gene>
    <name evidence="13" type="primary">GEMIN6</name>
</gene>
<dbReference type="CDD" id="cd11676">
    <property type="entry name" value="Gemin6"/>
    <property type="match status" value="1"/>
</dbReference>
<dbReference type="Gene3D" id="2.30.30.100">
    <property type="match status" value="1"/>
</dbReference>
<protein>
    <recommendedName>
        <fullName evidence="11">Gem-associated protein 6</fullName>
    </recommendedName>
</protein>
<evidence type="ECO:0000256" key="1">
    <source>
        <dbReference type="ARBA" id="ARBA00004496"/>
    </source>
</evidence>
<evidence type="ECO:0000256" key="3">
    <source>
        <dbReference type="ARBA" id="ARBA00022490"/>
    </source>
</evidence>
<dbReference type="PANTHER" id="PTHR14710:SF2">
    <property type="entry name" value="GEM-ASSOCIATED PROTEIN 6"/>
    <property type="match status" value="1"/>
</dbReference>
<dbReference type="RefSeq" id="XP_006007834.1">
    <property type="nucleotide sequence ID" value="XM_006007772.3"/>
</dbReference>
<keyword evidence="4" id="KW-0597">Phosphoprotein</keyword>
<dbReference type="AlphaFoldDB" id="H3A3U0"/>
<dbReference type="eggNOG" id="ENOG502RZTW">
    <property type="taxonomic scope" value="Eukaryota"/>
</dbReference>
<dbReference type="GeneTree" id="ENSGT00390000006712"/>
<dbReference type="GO" id="GO:0000245">
    <property type="term" value="P:spliceosomal complex assembly"/>
    <property type="evidence" value="ECO:0007669"/>
    <property type="project" value="InterPro"/>
</dbReference>